<dbReference type="EMBL" id="HBEZ01032445">
    <property type="protein sequence ID" value="CAD8640270.1"/>
    <property type="molecule type" value="Transcribed_RNA"/>
</dbReference>
<name>A0A7S0MHY8_9CRYP</name>
<proteinExistence type="predicted"/>
<evidence type="ECO:0008006" key="2">
    <source>
        <dbReference type="Google" id="ProtNLM"/>
    </source>
</evidence>
<gene>
    <name evidence="1" type="ORF">CCUR1050_LOCUS17954</name>
</gene>
<sequence length="155" mass="17887">MRHRVPRGSPEWEREQEDSLFDHMGAAHTTDERQHLHVEVARRTAEDSTWKAMAAAEERKAHEVYLAKKRRDAEQRLAAKKYTEETFAAMNAHRVKIRNRSVDGFKSMEAKELATEVERENPHASAQVIAEKAMKLLHLVLQGREQQLPSIQSIP</sequence>
<reference evidence="1" key="1">
    <citation type="submission" date="2021-01" db="EMBL/GenBank/DDBJ databases">
        <authorList>
            <person name="Corre E."/>
            <person name="Pelletier E."/>
            <person name="Niang G."/>
            <person name="Scheremetjew M."/>
            <person name="Finn R."/>
            <person name="Kale V."/>
            <person name="Holt S."/>
            <person name="Cochrane G."/>
            <person name="Meng A."/>
            <person name="Brown T."/>
            <person name="Cohen L."/>
        </authorList>
    </citation>
    <scope>NUCLEOTIDE SEQUENCE</scope>
    <source>
        <strain evidence="1">CCAP979/52</strain>
    </source>
</reference>
<accession>A0A7S0MHY8</accession>
<protein>
    <recommendedName>
        <fullName evidence="2">Clathrin light chain</fullName>
    </recommendedName>
</protein>
<organism evidence="1">
    <name type="scientific">Cryptomonas curvata</name>
    <dbReference type="NCBI Taxonomy" id="233186"/>
    <lineage>
        <taxon>Eukaryota</taxon>
        <taxon>Cryptophyceae</taxon>
        <taxon>Cryptomonadales</taxon>
        <taxon>Cryptomonadaceae</taxon>
        <taxon>Cryptomonas</taxon>
    </lineage>
</organism>
<evidence type="ECO:0000313" key="1">
    <source>
        <dbReference type="EMBL" id="CAD8640270.1"/>
    </source>
</evidence>
<dbReference type="AlphaFoldDB" id="A0A7S0MHY8"/>